<feature type="region of interest" description="Disordered" evidence="1">
    <location>
        <begin position="15"/>
        <end position="56"/>
    </location>
</feature>
<gene>
    <name evidence="3" type="ORF">LEMA_P012270.1</name>
</gene>
<dbReference type="AlphaFoldDB" id="E5AD88"/>
<dbReference type="InParanoid" id="E5AD88"/>
<dbReference type="Proteomes" id="UP000002668">
    <property type="component" value="Genome"/>
</dbReference>
<dbReference type="EMBL" id="FP929139">
    <property type="protein sequence ID" value="CBY02440.1"/>
    <property type="molecule type" value="Genomic_DNA"/>
</dbReference>
<feature type="chain" id="PRO_5003195245" evidence="2">
    <location>
        <begin position="17"/>
        <end position="91"/>
    </location>
</feature>
<evidence type="ECO:0000313" key="3">
    <source>
        <dbReference type="EMBL" id="CBY02440.1"/>
    </source>
</evidence>
<feature type="compositionally biased region" description="Pro residues" evidence="1">
    <location>
        <begin position="19"/>
        <end position="33"/>
    </location>
</feature>
<reference evidence="4" key="1">
    <citation type="journal article" date="2011" name="Nat. Commun.">
        <title>Effector diversification within compartments of the Leptosphaeria maculans genome affected by Repeat-Induced Point mutations.</title>
        <authorList>
            <person name="Rouxel T."/>
            <person name="Grandaubert J."/>
            <person name="Hane J.K."/>
            <person name="Hoede C."/>
            <person name="van de Wouw A.P."/>
            <person name="Couloux A."/>
            <person name="Dominguez V."/>
            <person name="Anthouard V."/>
            <person name="Bally P."/>
            <person name="Bourras S."/>
            <person name="Cozijnsen A.J."/>
            <person name="Ciuffetti L.M."/>
            <person name="Degrave A."/>
            <person name="Dilmaghani A."/>
            <person name="Duret L."/>
            <person name="Fudal I."/>
            <person name="Goodwin S.B."/>
            <person name="Gout L."/>
            <person name="Glaser N."/>
            <person name="Linglin J."/>
            <person name="Kema G.H.J."/>
            <person name="Lapalu N."/>
            <person name="Lawrence C.B."/>
            <person name="May K."/>
            <person name="Meyer M."/>
            <person name="Ollivier B."/>
            <person name="Poulain J."/>
            <person name="Schoch C.L."/>
            <person name="Simon A."/>
            <person name="Spatafora J.W."/>
            <person name="Stachowiak A."/>
            <person name="Turgeon B.G."/>
            <person name="Tyler B.M."/>
            <person name="Vincent D."/>
            <person name="Weissenbach J."/>
            <person name="Amselem J."/>
            <person name="Quesneville H."/>
            <person name="Oliver R.P."/>
            <person name="Wincker P."/>
            <person name="Balesdent M.-H."/>
            <person name="Howlett B.J."/>
        </authorList>
    </citation>
    <scope>NUCLEOTIDE SEQUENCE [LARGE SCALE GENOMIC DNA]</scope>
    <source>
        <strain evidence="4">JN3 / isolate v23.1.3 / race Av1-4-5-6-7-8</strain>
    </source>
</reference>
<evidence type="ECO:0000256" key="1">
    <source>
        <dbReference type="SAM" id="MobiDB-lite"/>
    </source>
</evidence>
<dbReference type="HOGENOM" id="CLU_2427431_0_0_1"/>
<feature type="signal peptide" evidence="2">
    <location>
        <begin position="1"/>
        <end position="16"/>
    </location>
</feature>
<feature type="region of interest" description="Disordered" evidence="1">
    <location>
        <begin position="69"/>
        <end position="91"/>
    </location>
</feature>
<proteinExistence type="predicted"/>
<name>E5AD88_LEPMJ</name>
<accession>E5AD88</accession>
<evidence type="ECO:0000313" key="4">
    <source>
        <dbReference type="Proteomes" id="UP000002668"/>
    </source>
</evidence>
<dbReference type="VEuPathDB" id="FungiDB:LEMA_P012270.1"/>
<keyword evidence="4" id="KW-1185">Reference proteome</keyword>
<feature type="compositionally biased region" description="Pro residues" evidence="1">
    <location>
        <begin position="41"/>
        <end position="53"/>
    </location>
</feature>
<evidence type="ECO:0000256" key="2">
    <source>
        <dbReference type="SAM" id="SignalP"/>
    </source>
</evidence>
<organism evidence="3 4">
    <name type="scientific">Leptosphaeria maculans (strain JN3 / isolate v23.1.3 / race Av1-4-5-6-7-8)</name>
    <name type="common">Blackleg fungus</name>
    <name type="synonym">Phoma lingam</name>
    <dbReference type="NCBI Taxonomy" id="985895"/>
    <lineage>
        <taxon>Eukaryota</taxon>
        <taxon>Fungi</taxon>
        <taxon>Dikarya</taxon>
        <taxon>Ascomycota</taxon>
        <taxon>Pezizomycotina</taxon>
        <taxon>Dothideomycetes</taxon>
        <taxon>Pleosporomycetidae</taxon>
        <taxon>Pleosporales</taxon>
        <taxon>Pleosporineae</taxon>
        <taxon>Leptosphaeriaceae</taxon>
        <taxon>Plenodomus</taxon>
        <taxon>Plenodomus lingam/Leptosphaeria maculans species complex</taxon>
    </lineage>
</organism>
<sequence length="91" mass="10109">MLMLVPLLIQFNSIQSSPNPVPIPFNPPSPPPHTHSRSISPPSPAAKPKPSPKPQKALALQIYKKQVYKENPHSPYFPPQTHKTATKKNTE</sequence>
<keyword evidence="2" id="KW-0732">Signal</keyword>
<protein>
    <submittedName>
        <fullName evidence="3">Predicted protein</fullName>
    </submittedName>
</protein>